<proteinExistence type="predicted"/>
<dbReference type="KEGG" id="ccos:Pan44_00940"/>
<keyword evidence="5" id="KW-1185">Reference proteome</keyword>
<evidence type="ECO:0000259" key="2">
    <source>
        <dbReference type="Pfam" id="PF01619"/>
    </source>
</evidence>
<feature type="domain" description="Proline utilization A N-terminal" evidence="3">
    <location>
        <begin position="17"/>
        <end position="128"/>
    </location>
</feature>
<dbReference type="Pfam" id="PF01619">
    <property type="entry name" value="Pro_dh"/>
    <property type="match status" value="1"/>
</dbReference>
<accession>A0A517S7I5</accession>
<dbReference type="SUPFAM" id="SSF51730">
    <property type="entry name" value="FAD-linked oxidoreductase"/>
    <property type="match status" value="1"/>
</dbReference>
<evidence type="ECO:0000256" key="1">
    <source>
        <dbReference type="ARBA" id="ARBA00023002"/>
    </source>
</evidence>
<evidence type="ECO:0000313" key="5">
    <source>
        <dbReference type="Proteomes" id="UP000315700"/>
    </source>
</evidence>
<dbReference type="InterPro" id="IPR002872">
    <property type="entry name" value="Proline_DH_dom"/>
</dbReference>
<evidence type="ECO:0000259" key="3">
    <source>
        <dbReference type="Pfam" id="PF18083"/>
    </source>
</evidence>
<name>A0A517S7I5_9PLAN</name>
<dbReference type="AlphaFoldDB" id="A0A517S7I5"/>
<dbReference type="InterPro" id="IPR029041">
    <property type="entry name" value="FAD-linked_oxidoreductase-like"/>
</dbReference>
<dbReference type="PANTHER" id="PTHR13914:SF0">
    <property type="entry name" value="PROLINE DEHYDROGENASE 1, MITOCHONDRIAL"/>
    <property type="match status" value="1"/>
</dbReference>
<protein>
    <submittedName>
        <fullName evidence="4">Bifunctional protein PutA</fullName>
    </submittedName>
</protein>
<dbReference type="Pfam" id="PF18083">
    <property type="entry name" value="PutA_N"/>
    <property type="match status" value="1"/>
</dbReference>
<dbReference type="InParanoid" id="A0A517S7I5"/>
<feature type="domain" description="Proline dehydrogenase" evidence="2">
    <location>
        <begin position="138"/>
        <end position="443"/>
    </location>
</feature>
<dbReference type="PANTHER" id="PTHR13914">
    <property type="entry name" value="PROLINE OXIDASE"/>
    <property type="match status" value="1"/>
</dbReference>
<dbReference type="InterPro" id="IPR015659">
    <property type="entry name" value="Proline_oxidase"/>
</dbReference>
<dbReference type="Gene3D" id="3.20.20.220">
    <property type="match status" value="1"/>
</dbReference>
<evidence type="ECO:0000313" key="4">
    <source>
        <dbReference type="EMBL" id="QDT52086.1"/>
    </source>
</evidence>
<dbReference type="OrthoDB" id="9773461at2"/>
<dbReference type="GO" id="GO:0006562">
    <property type="term" value="P:L-proline catabolic process"/>
    <property type="evidence" value="ECO:0007669"/>
    <property type="project" value="InterPro"/>
</dbReference>
<dbReference type="EMBL" id="CP036271">
    <property type="protein sequence ID" value="QDT52086.1"/>
    <property type="molecule type" value="Genomic_DNA"/>
</dbReference>
<dbReference type="InterPro" id="IPR041514">
    <property type="entry name" value="PutA_N"/>
</dbReference>
<sequence length="463" mass="53687">MARRADQVTGEEAELENLTQEIARDLWNQVERRRPSVFERRWWDEHILEWAMADESVKVQMFRFVDVLPMLKSHETVTRHLQEYFDEVRSRLPWAVRIGLDASQPNSILGKALALNARNNASKMAGRFIAGERVDEVLHSVKKLHQMGLGFTLDLLGEATISERESDAYQKQYLDLMDGLAPVVNHWPANPRIDRADSGPIPRVNMSLKLSALTSHFRPIDRQGTSEAVKERLRPLLRKAREHEVHLHVDMEQYAFKRLTLSIFKEVLMEDEFRDQADVGIVIQCYQPEADDDLAQLIEWVKERGTPITVRLVKGAYWDYETINARQKGWPIPVYQEKWQSDAAFERLSRVLFENYQWVRPALGSHNLRSLSHGIALAKHLEVPQSAWEIQMLYGMADYQAQILAEQGYRVRIYTPFGEMLPGMAYLVRRLLENTSNDSFLRHTYDRSLEIEKLLGRPAAQAT</sequence>
<organism evidence="4 5">
    <name type="scientific">Caulifigura coniformis</name>
    <dbReference type="NCBI Taxonomy" id="2527983"/>
    <lineage>
        <taxon>Bacteria</taxon>
        <taxon>Pseudomonadati</taxon>
        <taxon>Planctomycetota</taxon>
        <taxon>Planctomycetia</taxon>
        <taxon>Planctomycetales</taxon>
        <taxon>Planctomycetaceae</taxon>
        <taxon>Caulifigura</taxon>
    </lineage>
</organism>
<reference evidence="4 5" key="1">
    <citation type="submission" date="2019-02" db="EMBL/GenBank/DDBJ databases">
        <title>Deep-cultivation of Planctomycetes and their phenomic and genomic characterization uncovers novel biology.</title>
        <authorList>
            <person name="Wiegand S."/>
            <person name="Jogler M."/>
            <person name="Boedeker C."/>
            <person name="Pinto D."/>
            <person name="Vollmers J."/>
            <person name="Rivas-Marin E."/>
            <person name="Kohn T."/>
            <person name="Peeters S.H."/>
            <person name="Heuer A."/>
            <person name="Rast P."/>
            <person name="Oberbeckmann S."/>
            <person name="Bunk B."/>
            <person name="Jeske O."/>
            <person name="Meyerdierks A."/>
            <person name="Storesund J.E."/>
            <person name="Kallscheuer N."/>
            <person name="Luecker S."/>
            <person name="Lage O.M."/>
            <person name="Pohl T."/>
            <person name="Merkel B.J."/>
            <person name="Hornburger P."/>
            <person name="Mueller R.-W."/>
            <person name="Bruemmer F."/>
            <person name="Labrenz M."/>
            <person name="Spormann A.M."/>
            <person name="Op den Camp H."/>
            <person name="Overmann J."/>
            <person name="Amann R."/>
            <person name="Jetten M.S.M."/>
            <person name="Mascher T."/>
            <person name="Medema M.H."/>
            <person name="Devos D.P."/>
            <person name="Kaster A.-K."/>
            <person name="Ovreas L."/>
            <person name="Rohde M."/>
            <person name="Galperin M.Y."/>
            <person name="Jogler C."/>
        </authorList>
    </citation>
    <scope>NUCLEOTIDE SEQUENCE [LARGE SCALE GENOMIC DNA]</scope>
    <source>
        <strain evidence="4 5">Pan44</strain>
    </source>
</reference>
<keyword evidence="1" id="KW-0560">Oxidoreductase</keyword>
<dbReference type="GO" id="GO:0004657">
    <property type="term" value="F:proline dehydrogenase activity"/>
    <property type="evidence" value="ECO:0007669"/>
    <property type="project" value="InterPro"/>
</dbReference>
<dbReference type="RefSeq" id="WP_145026130.1">
    <property type="nucleotide sequence ID" value="NZ_CP036271.1"/>
</dbReference>
<dbReference type="Proteomes" id="UP000315700">
    <property type="component" value="Chromosome"/>
</dbReference>
<gene>
    <name evidence="4" type="primary">putA</name>
    <name evidence="4" type="ORF">Pan44_00940</name>
</gene>